<name>A0A382GU00_9ZZZZ</name>
<evidence type="ECO:0000256" key="1">
    <source>
        <dbReference type="SAM" id="MobiDB-lite"/>
    </source>
</evidence>
<organism evidence="2">
    <name type="scientific">marine metagenome</name>
    <dbReference type="NCBI Taxonomy" id="408172"/>
    <lineage>
        <taxon>unclassified sequences</taxon>
        <taxon>metagenomes</taxon>
        <taxon>ecological metagenomes</taxon>
    </lineage>
</organism>
<protein>
    <submittedName>
        <fullName evidence="2">Uncharacterized protein</fullName>
    </submittedName>
</protein>
<accession>A0A382GU00</accession>
<dbReference type="Gene3D" id="1.20.1600.10">
    <property type="entry name" value="Outer membrane efflux proteins (OEP)"/>
    <property type="match status" value="1"/>
</dbReference>
<feature type="non-terminal residue" evidence="2">
    <location>
        <position position="91"/>
    </location>
</feature>
<gene>
    <name evidence="2" type="ORF">METZ01_LOCUS231178</name>
</gene>
<dbReference type="SUPFAM" id="SSF56954">
    <property type="entry name" value="Outer membrane efflux proteins (OEP)"/>
    <property type="match status" value="1"/>
</dbReference>
<feature type="region of interest" description="Disordered" evidence="1">
    <location>
        <begin position="1"/>
        <end position="29"/>
    </location>
</feature>
<evidence type="ECO:0000313" key="2">
    <source>
        <dbReference type="EMBL" id="SVB78324.1"/>
    </source>
</evidence>
<sequence length="91" mass="9638">MPALTGCLPKGDRSPSPDLSPPKSWSTPTSVSIDANVTYWTKGFGDANLTALVREAWANSPDLSGTFRMVEMAREQAVMAGSDRLPQAGLG</sequence>
<dbReference type="EMBL" id="UINC01057318">
    <property type="protein sequence ID" value="SVB78324.1"/>
    <property type="molecule type" value="Genomic_DNA"/>
</dbReference>
<proteinExistence type="predicted"/>
<reference evidence="2" key="1">
    <citation type="submission" date="2018-05" db="EMBL/GenBank/DDBJ databases">
        <authorList>
            <person name="Lanie J.A."/>
            <person name="Ng W.-L."/>
            <person name="Kazmierczak K.M."/>
            <person name="Andrzejewski T.M."/>
            <person name="Davidsen T.M."/>
            <person name="Wayne K.J."/>
            <person name="Tettelin H."/>
            <person name="Glass J.I."/>
            <person name="Rusch D."/>
            <person name="Podicherti R."/>
            <person name="Tsui H.-C.T."/>
            <person name="Winkler M.E."/>
        </authorList>
    </citation>
    <scope>NUCLEOTIDE SEQUENCE</scope>
</reference>
<dbReference type="AlphaFoldDB" id="A0A382GU00"/>